<dbReference type="PANTHER" id="PTHR21248:SF22">
    <property type="entry name" value="PHOSPHOLIPASE D"/>
    <property type="match status" value="1"/>
</dbReference>
<dbReference type="SUPFAM" id="SSF56024">
    <property type="entry name" value="Phospholipase D/nuclease"/>
    <property type="match status" value="2"/>
</dbReference>
<proteinExistence type="predicted"/>
<dbReference type="AlphaFoldDB" id="A4ADJ5"/>
<dbReference type="GO" id="GO:0032049">
    <property type="term" value="P:cardiolipin biosynthetic process"/>
    <property type="evidence" value="ECO:0007669"/>
    <property type="project" value="UniProtKB-ARBA"/>
</dbReference>
<evidence type="ECO:0000259" key="1">
    <source>
        <dbReference type="PROSITE" id="PS50035"/>
    </source>
</evidence>
<evidence type="ECO:0000313" key="2">
    <source>
        <dbReference type="EMBL" id="EAQ95884.1"/>
    </source>
</evidence>
<protein>
    <submittedName>
        <fullName evidence="2">Phosphatidylserine/phosphatidylglycerophosphate/ cardiolipin synthase</fullName>
        <ecNumber evidence="2">2.7.8.-</ecNumber>
    </submittedName>
</protein>
<dbReference type="HOGENOM" id="CLU_038053_0_1_6"/>
<accession>A4ADJ5</accession>
<dbReference type="PANTHER" id="PTHR21248">
    <property type="entry name" value="CARDIOLIPIN SYNTHASE"/>
    <property type="match status" value="1"/>
</dbReference>
<dbReference type="RefSeq" id="WP_008294743.1">
    <property type="nucleotide sequence ID" value="NZ_CM002299.1"/>
</dbReference>
<feature type="domain" description="PLD phosphodiesterase" evidence="1">
    <location>
        <begin position="199"/>
        <end position="226"/>
    </location>
</feature>
<dbReference type="Gene3D" id="3.30.870.10">
    <property type="entry name" value="Endonuclease Chain A"/>
    <property type="match status" value="2"/>
</dbReference>
<dbReference type="GO" id="GO:0030572">
    <property type="term" value="F:phosphatidyltransferase activity"/>
    <property type="evidence" value="ECO:0007669"/>
    <property type="project" value="UniProtKB-ARBA"/>
</dbReference>
<dbReference type="EMBL" id="AAOA02000003">
    <property type="protein sequence ID" value="EAQ95884.1"/>
    <property type="molecule type" value="Genomic_DNA"/>
</dbReference>
<comment type="caution">
    <text evidence="2">The sequence shown here is derived from an EMBL/GenBank/DDBJ whole genome shotgun (WGS) entry which is preliminary data.</text>
</comment>
<keyword evidence="3" id="KW-1185">Reference proteome</keyword>
<organism evidence="2 3">
    <name type="scientific">Congregibacter litoralis KT71</name>
    <dbReference type="NCBI Taxonomy" id="314285"/>
    <lineage>
        <taxon>Bacteria</taxon>
        <taxon>Pseudomonadati</taxon>
        <taxon>Pseudomonadota</taxon>
        <taxon>Gammaproteobacteria</taxon>
        <taxon>Cellvibrionales</taxon>
        <taxon>Halieaceae</taxon>
        <taxon>Congregibacter</taxon>
    </lineage>
</organism>
<dbReference type="InterPro" id="IPR001736">
    <property type="entry name" value="PLipase_D/transphosphatidylase"/>
</dbReference>
<sequence length="286" mass="31988">MLEDSPIELRWFRPMSSFRPWRIDKRTHRKVLCIDHEVAFTGGVGIADEWTGNAENPGEWRETHFSLEGPAVAGLYAAFLDNWNEAGDWEIEHPKAQFRSWDDGLAVQVVKSNSTVDWTKAASLLRALVCVAQEQILIASPYFVPDATLVGLLRDAAQRGVDVQIMLPGAHSDSQLSQLAGYPSVECLLDAGVKIFRYNRTLPHLKVMIIDRAVVSSGSANFNHRSLGKDEECNVNILSRELAKTLAGHFDADLKHAEAIDPQRWAARPASLKLRENLARLVREQL</sequence>
<dbReference type="Pfam" id="PF13091">
    <property type="entry name" value="PLDc_2"/>
    <property type="match status" value="1"/>
</dbReference>
<dbReference type="PROSITE" id="PS50035">
    <property type="entry name" value="PLD"/>
    <property type="match status" value="2"/>
</dbReference>
<dbReference type="Proteomes" id="UP000019205">
    <property type="component" value="Chromosome"/>
</dbReference>
<dbReference type="STRING" id="314285.KT71_11560"/>
<reference evidence="2 3" key="1">
    <citation type="journal article" date="2007" name="Proc. Natl. Acad. Sci. U.S.A.">
        <title>Characterization of a marine gammaproteobacterium capable of aerobic anoxygenic photosynthesis.</title>
        <authorList>
            <person name="Fuchs B.M."/>
            <person name="Spring S."/>
            <person name="Teeling H."/>
            <person name="Quast C."/>
            <person name="Wulf J."/>
            <person name="Schattenhofer M."/>
            <person name="Yan S."/>
            <person name="Ferriera S."/>
            <person name="Johnson J."/>
            <person name="Glockner F.O."/>
            <person name="Amann R."/>
        </authorList>
    </citation>
    <scope>NUCLEOTIDE SEQUENCE [LARGE SCALE GENOMIC DNA]</scope>
    <source>
        <strain evidence="2">KT71</strain>
    </source>
</reference>
<name>A4ADJ5_9GAMM</name>
<dbReference type="OrthoDB" id="9762009at2"/>
<dbReference type="CDD" id="cd09159">
    <property type="entry name" value="PLDc_ybhO_like_2"/>
    <property type="match status" value="1"/>
</dbReference>
<dbReference type="eggNOG" id="COG1502">
    <property type="taxonomic scope" value="Bacteria"/>
</dbReference>
<dbReference type="SMART" id="SM00155">
    <property type="entry name" value="PLDc"/>
    <property type="match status" value="2"/>
</dbReference>
<dbReference type="EC" id="2.7.8.-" evidence="2"/>
<evidence type="ECO:0000313" key="3">
    <source>
        <dbReference type="Proteomes" id="UP000019205"/>
    </source>
</evidence>
<keyword evidence="2" id="KW-0808">Transferase</keyword>
<dbReference type="InterPro" id="IPR025202">
    <property type="entry name" value="PLD-like_dom"/>
</dbReference>
<reference evidence="2 3" key="2">
    <citation type="journal article" date="2009" name="PLoS ONE">
        <title>The photosynthetic apparatus and its regulation in the aerobic gammaproteobacterium Congregibacter litoralis gen. nov., sp. nov.</title>
        <authorList>
            <person name="Spring S."/>
            <person name="Lunsdorf H."/>
            <person name="Fuchs B.M."/>
            <person name="Tindall B.J."/>
        </authorList>
    </citation>
    <scope>NUCLEOTIDE SEQUENCE [LARGE SCALE GENOMIC DNA]</scope>
    <source>
        <strain evidence="2">KT71</strain>
    </source>
</reference>
<feature type="domain" description="PLD phosphodiesterase" evidence="1">
    <location>
        <begin position="23"/>
        <end position="50"/>
    </location>
</feature>
<gene>
    <name evidence="2" type="ORF">KT71_11560</name>
</gene>